<organism evidence="3 4">
    <name type="scientific">Mycolicibacterium chitae</name>
    <name type="common">Mycobacterium chitae</name>
    <dbReference type="NCBI Taxonomy" id="1792"/>
    <lineage>
        <taxon>Bacteria</taxon>
        <taxon>Bacillati</taxon>
        <taxon>Actinomycetota</taxon>
        <taxon>Actinomycetes</taxon>
        <taxon>Mycobacteriales</taxon>
        <taxon>Mycobacteriaceae</taxon>
        <taxon>Mycolicibacterium</taxon>
    </lineage>
</organism>
<proteinExistence type="inferred from homology"/>
<dbReference type="OrthoDB" id="9803529at2"/>
<dbReference type="GO" id="GO:0016226">
    <property type="term" value="P:iron-sulfur cluster assembly"/>
    <property type="evidence" value="ECO:0007669"/>
    <property type="project" value="InterPro"/>
</dbReference>
<sequence>MSELNTATETTPAGSALNKGEIFTSFDVDAFEVPGGRDEIWRFTPLRRLRGLHDGSAGKATGSALIEVTERPGVTIETVRRGDARLGQGGVPADRVAAQAFSSFDEATVITVGRDTRIDEPIEITINGPGAGATAYGHLQIRVEELADAVVVLDQRGSGIYADNIEFIVGDSATLKVVSIADWADDAVNVSMHHAALGKDSVLRHATVQLGGEIVRMTGRVRYDAPGGDAELVGLYFADDGQHLESRLLIDHAQPHCRSNVVYKGALQGDPESKLADTRTVWIGDVLIRAAATGTDTYEINRNLVLTDGARADSVPNLEIETGEIVGAGHASATGRFDDEQVFYLQARGIPEDQARRLIVRGFFGEIIQKITVPAVRDRLTEAIEHELALTEGKPSQ</sequence>
<dbReference type="InterPro" id="IPR037284">
    <property type="entry name" value="SUF_FeS_clus_asmbl_SufBD_sf"/>
</dbReference>
<accession>A0A448I7E5</accession>
<dbReference type="AlphaFoldDB" id="A0A448I7E5"/>
<protein>
    <submittedName>
        <fullName evidence="3">FeS assembly protein SufD</fullName>
    </submittedName>
</protein>
<dbReference type="InterPro" id="IPR055346">
    <property type="entry name" value="Fe-S_cluster_assembly_SufBD"/>
</dbReference>
<evidence type="ECO:0000256" key="1">
    <source>
        <dbReference type="ARBA" id="ARBA00043967"/>
    </source>
</evidence>
<feature type="domain" description="SUF system FeS cluster assembly SufBD core" evidence="2">
    <location>
        <begin position="131"/>
        <end position="363"/>
    </location>
</feature>
<gene>
    <name evidence="3" type="primary">sufD</name>
    <name evidence="3" type="ORF">NCTC10485_02614</name>
</gene>
<dbReference type="RefSeq" id="WP_126334138.1">
    <property type="nucleotide sequence ID" value="NZ_AP022604.1"/>
</dbReference>
<comment type="similarity">
    <text evidence="1">Belongs to the iron-sulfur cluster assembly SufBD family.</text>
</comment>
<evidence type="ECO:0000313" key="3">
    <source>
        <dbReference type="EMBL" id="VEG48320.1"/>
    </source>
</evidence>
<dbReference type="PANTHER" id="PTHR43575:SF1">
    <property type="entry name" value="PROTEIN ABCI7, CHLOROPLASTIC"/>
    <property type="match status" value="1"/>
</dbReference>
<reference evidence="3 4" key="1">
    <citation type="submission" date="2018-12" db="EMBL/GenBank/DDBJ databases">
        <authorList>
            <consortium name="Pathogen Informatics"/>
        </authorList>
    </citation>
    <scope>NUCLEOTIDE SEQUENCE [LARGE SCALE GENOMIC DNA]</scope>
    <source>
        <strain evidence="3 4">NCTC10485</strain>
    </source>
</reference>
<dbReference type="EMBL" id="LR134355">
    <property type="protein sequence ID" value="VEG48320.1"/>
    <property type="molecule type" value="Genomic_DNA"/>
</dbReference>
<dbReference type="InterPro" id="IPR000825">
    <property type="entry name" value="SUF_FeS_clus_asmbl_SufBD_core"/>
</dbReference>
<dbReference type="NCBIfam" id="TIGR01981">
    <property type="entry name" value="sufD"/>
    <property type="match status" value="1"/>
</dbReference>
<name>A0A448I7E5_MYCCI</name>
<dbReference type="PANTHER" id="PTHR43575">
    <property type="entry name" value="PROTEIN ABCI7, CHLOROPLASTIC"/>
    <property type="match status" value="1"/>
</dbReference>
<dbReference type="Proteomes" id="UP000282551">
    <property type="component" value="Chromosome"/>
</dbReference>
<dbReference type="SUPFAM" id="SSF101960">
    <property type="entry name" value="Stabilizer of iron transporter SufD"/>
    <property type="match status" value="1"/>
</dbReference>
<dbReference type="InterPro" id="IPR011542">
    <property type="entry name" value="SUF_FeS_clus_asmbl_SufD"/>
</dbReference>
<keyword evidence="4" id="KW-1185">Reference proteome</keyword>
<dbReference type="Pfam" id="PF01458">
    <property type="entry name" value="SUFBD_core"/>
    <property type="match status" value="1"/>
</dbReference>
<evidence type="ECO:0000313" key="4">
    <source>
        <dbReference type="Proteomes" id="UP000282551"/>
    </source>
</evidence>
<evidence type="ECO:0000259" key="2">
    <source>
        <dbReference type="Pfam" id="PF01458"/>
    </source>
</evidence>